<evidence type="ECO:0000313" key="2">
    <source>
        <dbReference type="Proteomes" id="UP000232688"/>
    </source>
</evidence>
<sequence length="525" mass="62313">MSNLNKDILLYIFEELFEDKNSLYSCLRVNRLWCETAVTILWKDPWIFLNRTLTLKLQKRANIFFNIIFLNLSEESRNYLLSEGIDIFKDLSLQKSPLFDYISFIKYIKNQYCYMTINGKNIYDILFKNDYNDSQRFILEKEIYKLFVSKCSRIKYLDITDFKHPLYKFPGSEKSLLELNELNCRSDDDSELFFGLAHICKSIESIHILHNYSNDGLAKLIEMQQKLKYLKIDEPTYVSHNDKLSNCNIGQEIIKHAHNLIYLSIERDLEFFETLFSKLINIQKLKLCGTSDKWISLNLDKHLEFVYSELQVLNVSQITYSIAIEIIKKTTGSIQKIWADSMHIRNLSLNSNTGHFIQCISQFCPNLKYVRIALNDDYLDKLESLLTNCKLLEGLYIYKDKITFTTINMSLLQNQRSSTYNNINPSFTDKLLDKLIRFAPRTLYKIGINYCNFKITVLDRFFNHWKGRKTLHLYSIVDKDSNDCFYNLNYINEMKNLIEKYTNEGVIKKFQNCNFNDDKDFKWCY</sequence>
<dbReference type="Proteomes" id="UP000232688">
    <property type="component" value="Unassembled WGS sequence"/>
</dbReference>
<organism evidence="1 2">
    <name type="scientific">Rhizophagus irregularis</name>
    <dbReference type="NCBI Taxonomy" id="588596"/>
    <lineage>
        <taxon>Eukaryota</taxon>
        <taxon>Fungi</taxon>
        <taxon>Fungi incertae sedis</taxon>
        <taxon>Mucoromycota</taxon>
        <taxon>Glomeromycotina</taxon>
        <taxon>Glomeromycetes</taxon>
        <taxon>Glomerales</taxon>
        <taxon>Glomeraceae</taxon>
        <taxon>Rhizophagus</taxon>
    </lineage>
</organism>
<reference evidence="1 2" key="2">
    <citation type="submission" date="2017-10" db="EMBL/GenBank/DDBJ databases">
        <title>Genome analyses suggest a sexual origin of heterokaryosis in a supposedly ancient asexual fungus.</title>
        <authorList>
            <person name="Corradi N."/>
            <person name="Sedzielewska K."/>
            <person name="Noel J."/>
            <person name="Charron P."/>
            <person name="Farinelli L."/>
            <person name="Marton T."/>
            <person name="Kruger M."/>
            <person name="Pelin A."/>
            <person name="Brachmann A."/>
            <person name="Corradi N."/>
        </authorList>
    </citation>
    <scope>NUCLEOTIDE SEQUENCE [LARGE SCALE GENOMIC DNA]</scope>
    <source>
        <strain evidence="1 2">A1</strain>
    </source>
</reference>
<dbReference type="InterPro" id="IPR032675">
    <property type="entry name" value="LRR_dom_sf"/>
</dbReference>
<dbReference type="VEuPathDB" id="FungiDB:RhiirA1_447841"/>
<dbReference type="SUPFAM" id="SSF52047">
    <property type="entry name" value="RNI-like"/>
    <property type="match status" value="1"/>
</dbReference>
<dbReference type="VEuPathDB" id="FungiDB:RhiirFUN_013742"/>
<dbReference type="Gene3D" id="3.80.10.10">
    <property type="entry name" value="Ribonuclease Inhibitor"/>
    <property type="match status" value="1"/>
</dbReference>
<comment type="caution">
    <text evidence="1">The sequence shown here is derived from an EMBL/GenBank/DDBJ whole genome shotgun (WGS) entry which is preliminary data.</text>
</comment>
<gene>
    <name evidence="1" type="ORF">RhiirA1_447841</name>
</gene>
<proteinExistence type="predicted"/>
<evidence type="ECO:0000313" key="1">
    <source>
        <dbReference type="EMBL" id="PKC76205.1"/>
    </source>
</evidence>
<name>A0A2I1FAJ4_9GLOM</name>
<dbReference type="AlphaFoldDB" id="A0A2I1FAJ4"/>
<dbReference type="EMBL" id="LLXH01000006">
    <property type="protein sequence ID" value="PKC76205.1"/>
    <property type="molecule type" value="Genomic_DNA"/>
</dbReference>
<reference evidence="1 2" key="1">
    <citation type="submission" date="2017-10" db="EMBL/GenBank/DDBJ databases">
        <title>Extensive intraspecific genome diversity in a model arbuscular mycorrhizal fungus.</title>
        <authorList>
            <person name="Chen E.C.H."/>
            <person name="Morin E."/>
            <person name="Baudet D."/>
            <person name="Noel J."/>
            <person name="Ndikumana S."/>
            <person name="Charron P."/>
            <person name="St-Onge C."/>
            <person name="Giorgi J."/>
            <person name="Grigoriev I.V."/>
            <person name="Roux C."/>
            <person name="Martin F.M."/>
            <person name="Corradi N."/>
        </authorList>
    </citation>
    <scope>NUCLEOTIDE SEQUENCE [LARGE SCALE GENOMIC DNA]</scope>
    <source>
        <strain evidence="1 2">A1</strain>
    </source>
</reference>
<dbReference type="VEuPathDB" id="FungiDB:FUN_015737"/>
<dbReference type="OrthoDB" id="2305392at2759"/>
<protein>
    <submittedName>
        <fullName evidence="1">Uncharacterized protein</fullName>
    </submittedName>
</protein>
<accession>A0A2I1FAJ4</accession>